<dbReference type="PANTHER" id="PTHR33607">
    <property type="entry name" value="ENDONUCLEASE-1"/>
    <property type="match status" value="1"/>
</dbReference>
<dbReference type="Pfam" id="PF04231">
    <property type="entry name" value="Endonuclease_1"/>
    <property type="match status" value="1"/>
</dbReference>
<reference evidence="3 4" key="1">
    <citation type="submission" date="2018-06" db="EMBL/GenBank/DDBJ databases">
        <title>Extensive metabolic versatility and redundancy in microbially diverse, dynamic hydrothermal sediments.</title>
        <authorList>
            <person name="Dombrowski N."/>
            <person name="Teske A."/>
            <person name="Baker B.J."/>
        </authorList>
    </citation>
    <scope>NUCLEOTIDE SEQUENCE [LARGE SCALE GENOMIC DNA]</scope>
    <source>
        <strain evidence="3">B10_G13</strain>
    </source>
</reference>
<gene>
    <name evidence="3" type="ORF">DRP43_01040</name>
</gene>
<evidence type="ECO:0008006" key="5">
    <source>
        <dbReference type="Google" id="ProtNLM"/>
    </source>
</evidence>
<evidence type="ECO:0000313" key="3">
    <source>
        <dbReference type="EMBL" id="RKX72324.1"/>
    </source>
</evidence>
<dbReference type="SUPFAM" id="SSF54060">
    <property type="entry name" value="His-Me finger endonucleases"/>
    <property type="match status" value="1"/>
</dbReference>
<sequence>MSKMKIFIFIFILNLIGIHMVADTLFPDCLGDSLIDSLIAHYKPSYTLGYNAGRDTLYGVIDNHNDSLECIYAGYKIWMKPGFDPTHWAWDSNGVNCEHTWPKSLGAGYGLAKSDLHHLYASDGGVNAARGNYPFNDIIDSETDMWFRLKDTVYSIPTSNISEYSEFDYAGYFEPREIVKGNIARGMFYFYTMYKTAFLDTTGGDSSFYMVQREDLKQWHRSDPPDADEITRTWVIAGYQDNCPNPFVIDTSLVTRAYFPEELGIKECNKTYNEFRLNKISPNPFDKNISIGFEISKTVNVEICIYSITGRHIKTLINENLKRGTYLICWNGNDINGERMKRGVYLYSASINGIIADTRRIILIE</sequence>
<dbReference type="InterPro" id="IPR007346">
    <property type="entry name" value="Endonuclease-I"/>
</dbReference>
<evidence type="ECO:0000256" key="2">
    <source>
        <dbReference type="ARBA" id="ARBA00022801"/>
    </source>
</evidence>
<dbReference type="PANTHER" id="PTHR33607:SF2">
    <property type="entry name" value="ENDONUCLEASE-1"/>
    <property type="match status" value="1"/>
</dbReference>
<protein>
    <recommendedName>
        <fullName evidence="5">FlgD Ig-like domain-containing protein</fullName>
    </recommendedName>
</protein>
<dbReference type="InterPro" id="IPR026444">
    <property type="entry name" value="Secre_tail"/>
</dbReference>
<keyword evidence="2" id="KW-0378">Hydrolase</keyword>
<organism evidence="3 4">
    <name type="scientific">candidate division TA06 bacterium</name>
    <dbReference type="NCBI Taxonomy" id="2250710"/>
    <lineage>
        <taxon>Bacteria</taxon>
        <taxon>Bacteria division TA06</taxon>
    </lineage>
</organism>
<dbReference type="Gene3D" id="2.60.40.4070">
    <property type="match status" value="1"/>
</dbReference>
<dbReference type="GO" id="GO:0016787">
    <property type="term" value="F:hydrolase activity"/>
    <property type="evidence" value="ECO:0007669"/>
    <property type="project" value="UniProtKB-KW"/>
</dbReference>
<dbReference type="NCBIfam" id="TIGR04183">
    <property type="entry name" value="Por_Secre_tail"/>
    <property type="match status" value="1"/>
</dbReference>
<accession>A0A660SNE6</accession>
<name>A0A660SNE6_UNCT6</name>
<dbReference type="AlphaFoldDB" id="A0A660SNE6"/>
<dbReference type="GO" id="GO:0004518">
    <property type="term" value="F:nuclease activity"/>
    <property type="evidence" value="ECO:0007669"/>
    <property type="project" value="UniProtKB-KW"/>
</dbReference>
<dbReference type="Proteomes" id="UP000271125">
    <property type="component" value="Unassembled WGS sequence"/>
</dbReference>
<keyword evidence="1" id="KW-0540">Nuclease</keyword>
<evidence type="ECO:0000313" key="4">
    <source>
        <dbReference type="Proteomes" id="UP000271125"/>
    </source>
</evidence>
<dbReference type="InterPro" id="IPR044925">
    <property type="entry name" value="His-Me_finger_sf"/>
</dbReference>
<dbReference type="EMBL" id="QNBD01000029">
    <property type="protein sequence ID" value="RKX72324.1"/>
    <property type="molecule type" value="Genomic_DNA"/>
</dbReference>
<comment type="caution">
    <text evidence="3">The sequence shown here is derived from an EMBL/GenBank/DDBJ whole genome shotgun (WGS) entry which is preliminary data.</text>
</comment>
<evidence type="ECO:0000256" key="1">
    <source>
        <dbReference type="ARBA" id="ARBA00022722"/>
    </source>
</evidence>
<proteinExistence type="predicted"/>